<dbReference type="RefSeq" id="WP_106167674.1">
    <property type="nucleotide sequence ID" value="NZ_JAVKZF010000003.1"/>
</dbReference>
<accession>A0AB37UJB8</accession>
<evidence type="ECO:0000313" key="1">
    <source>
        <dbReference type="EMBL" id="RUT11484.1"/>
    </source>
</evidence>
<organism evidence="1 2">
    <name type="scientific">Chroococcidiopsis cubana SAG 39.79</name>
    <dbReference type="NCBI Taxonomy" id="388085"/>
    <lineage>
        <taxon>Bacteria</taxon>
        <taxon>Bacillati</taxon>
        <taxon>Cyanobacteriota</taxon>
        <taxon>Cyanophyceae</taxon>
        <taxon>Chroococcidiopsidales</taxon>
        <taxon>Chroococcidiopsidaceae</taxon>
        <taxon>Chroococcidiopsis</taxon>
    </lineage>
</organism>
<evidence type="ECO:0000313" key="2">
    <source>
        <dbReference type="Proteomes" id="UP000282574"/>
    </source>
</evidence>
<reference evidence="1 2" key="1">
    <citation type="journal article" date="2019" name="Genome Biol. Evol.">
        <title>Day and night: Metabolic profiles and evolutionary relationships of six axenic non-marine cyanobacteria.</title>
        <authorList>
            <person name="Will S.E."/>
            <person name="Henke P."/>
            <person name="Boedeker C."/>
            <person name="Huang S."/>
            <person name="Brinkmann H."/>
            <person name="Rohde M."/>
            <person name="Jarek M."/>
            <person name="Friedl T."/>
            <person name="Seufert S."/>
            <person name="Schumacher M."/>
            <person name="Overmann J."/>
            <person name="Neumann-Schaal M."/>
            <person name="Petersen J."/>
        </authorList>
    </citation>
    <scope>NUCLEOTIDE SEQUENCE [LARGE SCALE GENOMIC DNA]</scope>
    <source>
        <strain evidence="1 2">SAG 39.79</strain>
    </source>
</reference>
<gene>
    <name evidence="1" type="ORF">DSM107010_32870</name>
</gene>
<comment type="caution">
    <text evidence="1">The sequence shown here is derived from an EMBL/GenBank/DDBJ whole genome shotgun (WGS) entry which is preliminary data.</text>
</comment>
<dbReference type="SUPFAM" id="SSF160945">
    <property type="entry name" value="PH0156-like"/>
    <property type="match status" value="1"/>
</dbReference>
<proteinExistence type="predicted"/>
<keyword evidence="2" id="KW-1185">Reference proteome</keyword>
<protein>
    <recommendedName>
        <fullName evidence="3">DUF4276 domain-containing protein</fullName>
    </recommendedName>
</protein>
<dbReference type="AlphaFoldDB" id="A0AB37UJB8"/>
<dbReference type="Proteomes" id="UP000282574">
    <property type="component" value="Unassembled WGS sequence"/>
</dbReference>
<dbReference type="EMBL" id="RSCK01000025">
    <property type="protein sequence ID" value="RUT11484.1"/>
    <property type="molecule type" value="Genomic_DNA"/>
</dbReference>
<name>A0AB37UJB8_9CYAN</name>
<dbReference type="InterPro" id="IPR024508">
    <property type="entry name" value="DUF3226"/>
</dbReference>
<dbReference type="Pfam" id="PF11536">
    <property type="entry name" value="DUF3226"/>
    <property type="match status" value="1"/>
</dbReference>
<evidence type="ECO:0008006" key="3">
    <source>
        <dbReference type="Google" id="ProtNLM"/>
    </source>
</evidence>
<sequence>MPARPTQISKPKLLIGEGSEEILFFNALLSQLNITDVQVLEYGGKPGLGRFLKTLPQISGYREITSLGITRDADDSARSAFQSICSGLRNARLPVPNKLGEITTTTPQISILILPDNQNNGMLEDVCLAALRSEPILSCIDDYFNCIYQKIGQNPKSLAKARIHAWLSAQIEPDKRLEQAAQAGYLPWNSPEFDRLKQFFLSL</sequence>